<sequence>MAIRKGLKSPDNYEKNSNVIFRIVSNSTDTTREFAHEADVLSVRHVLQTCGHLKQFKMKREPPLTKEHKEQRLQFARDRMK</sequence>
<evidence type="ECO:0000313" key="2">
    <source>
        <dbReference type="Proteomes" id="UP000614350"/>
    </source>
</evidence>
<proteinExistence type="predicted"/>
<reference evidence="1" key="1">
    <citation type="journal article" date="2020" name="G3 (Bethesda)">
        <title>High-Quality Assemblies for Three Invasive Social Wasps from the &lt;i&gt;Vespula&lt;/i&gt; Genus.</title>
        <authorList>
            <person name="Harrop T.W.R."/>
            <person name="Guhlin J."/>
            <person name="McLaughlin G.M."/>
            <person name="Permina E."/>
            <person name="Stockwell P."/>
            <person name="Gilligan J."/>
            <person name="Le Lec M.F."/>
            <person name="Gruber M.A.M."/>
            <person name="Quinn O."/>
            <person name="Lovegrove M."/>
            <person name="Duncan E.J."/>
            <person name="Remnant E.J."/>
            <person name="Van Eeckhoven J."/>
            <person name="Graham B."/>
            <person name="Knapp R.A."/>
            <person name="Langford K.W."/>
            <person name="Kronenberg Z."/>
            <person name="Press M.O."/>
            <person name="Eacker S.M."/>
            <person name="Wilson-Rankin E.E."/>
            <person name="Purcell J."/>
            <person name="Lester P.J."/>
            <person name="Dearden P.K."/>
        </authorList>
    </citation>
    <scope>NUCLEOTIDE SEQUENCE</scope>
    <source>
        <strain evidence="1">Marl-1</strain>
    </source>
</reference>
<evidence type="ECO:0000313" key="1">
    <source>
        <dbReference type="EMBL" id="KAF7380306.1"/>
    </source>
</evidence>
<keyword evidence="2" id="KW-1185">Reference proteome</keyword>
<accession>A0A834J378</accession>
<evidence type="ECO:0008006" key="3">
    <source>
        <dbReference type="Google" id="ProtNLM"/>
    </source>
</evidence>
<dbReference type="EMBL" id="JACSEA010000022">
    <property type="protein sequence ID" value="KAF7380306.1"/>
    <property type="molecule type" value="Genomic_DNA"/>
</dbReference>
<organism evidence="1 2">
    <name type="scientific">Vespula vulgaris</name>
    <name type="common">Yellow jacket</name>
    <name type="synonym">Wasp</name>
    <dbReference type="NCBI Taxonomy" id="7454"/>
    <lineage>
        <taxon>Eukaryota</taxon>
        <taxon>Metazoa</taxon>
        <taxon>Ecdysozoa</taxon>
        <taxon>Arthropoda</taxon>
        <taxon>Hexapoda</taxon>
        <taxon>Insecta</taxon>
        <taxon>Pterygota</taxon>
        <taxon>Neoptera</taxon>
        <taxon>Endopterygota</taxon>
        <taxon>Hymenoptera</taxon>
        <taxon>Apocrita</taxon>
        <taxon>Aculeata</taxon>
        <taxon>Vespoidea</taxon>
        <taxon>Vespidae</taxon>
        <taxon>Vespinae</taxon>
        <taxon>Vespula</taxon>
    </lineage>
</organism>
<dbReference type="AlphaFoldDB" id="A0A834J378"/>
<protein>
    <recommendedName>
        <fullName evidence="3">Transposase Tc1-like domain-containing protein</fullName>
    </recommendedName>
</protein>
<name>A0A834J378_VESVU</name>
<gene>
    <name evidence="1" type="ORF">HZH66_014661</name>
</gene>
<comment type="caution">
    <text evidence="1">The sequence shown here is derived from an EMBL/GenBank/DDBJ whole genome shotgun (WGS) entry which is preliminary data.</text>
</comment>
<dbReference type="Proteomes" id="UP000614350">
    <property type="component" value="Unassembled WGS sequence"/>
</dbReference>